<dbReference type="OrthoDB" id="10054572at2759"/>
<gene>
    <name evidence="7" type="ORF">FWK35_00016713</name>
</gene>
<dbReference type="GO" id="GO:0016020">
    <property type="term" value="C:membrane"/>
    <property type="evidence" value="ECO:0007669"/>
    <property type="project" value="UniProtKB-SubCell"/>
</dbReference>
<comment type="subcellular location">
    <subcellularLocation>
        <location evidence="1">Membrane</location>
        <topology evidence="1">Multi-pass membrane protein</topology>
    </subcellularLocation>
</comment>
<protein>
    <submittedName>
        <fullName evidence="7">Tetraspanin-17-like</fullName>
    </submittedName>
</protein>
<sequence length="591" mass="67721">MIDENSFPKADGAFSSTRSEPPPPRVTSGFHHPSSVHPPDGAAKRRRQYHYLLIIIYTLLLLLLLLLLQRRRRLFRHRADEVTPMMPVMLIQHHLLAADVFECFTVRMTVSHSPAHRAMRYYRIWIYTCNTVLMVCVVCFVVIAYQLVVADQRRHLVPGLDLCHPSLLYVYAALFVQCTVLQIVGFLGARSLSERLLNVYWLLLLGLLVGDAVLGVYWVYRYDKMVARLKPALRDRLAADYGRDGRFTAVWDDLQRDHECCGVTGPPDFFNVTVQVGGECSCCALLCHAYYFYAFLRLHHFVPKSVHDANGGGLFLFVLAKIALCRVIRHFSTNRPSLYARLYLSHLIISYLEHFVDYTTVLPDSCCYHKPEAVASAFRRDYWQPQTTTAAMFTTVQAEEHDNMEEMPIKCRLVSYRYYYIGCERVLMAWIRRSADVLFVLGYCVISFLKLCFLGILRYEIREMIQKIKILHGDTARLELVNVPQQATGKLLQKVEHNGSVVRVSTPMRQDTQIDGSLDGVKPLLKGRSIEATFRVKSSITDGNESDTNSHSALLLCDDKRLTGSSSKSNYELHELKDVNRLLTTRHKNQI</sequence>
<dbReference type="Proteomes" id="UP000478052">
    <property type="component" value="Unassembled WGS sequence"/>
</dbReference>
<keyword evidence="3 6" id="KW-1133">Transmembrane helix</keyword>
<evidence type="ECO:0000256" key="1">
    <source>
        <dbReference type="ARBA" id="ARBA00004141"/>
    </source>
</evidence>
<feature type="transmembrane region" description="Helical" evidence="6">
    <location>
        <begin position="168"/>
        <end position="187"/>
    </location>
</feature>
<dbReference type="InterPro" id="IPR008952">
    <property type="entry name" value="Tetraspanin_EC2_sf"/>
</dbReference>
<evidence type="ECO:0000313" key="7">
    <source>
        <dbReference type="EMBL" id="KAF0760686.1"/>
    </source>
</evidence>
<dbReference type="EMBL" id="VUJU01002607">
    <property type="protein sequence ID" value="KAF0760686.1"/>
    <property type="molecule type" value="Genomic_DNA"/>
</dbReference>
<keyword evidence="8" id="KW-1185">Reference proteome</keyword>
<organism evidence="7 8">
    <name type="scientific">Aphis craccivora</name>
    <name type="common">Cowpea aphid</name>
    <dbReference type="NCBI Taxonomy" id="307492"/>
    <lineage>
        <taxon>Eukaryota</taxon>
        <taxon>Metazoa</taxon>
        <taxon>Ecdysozoa</taxon>
        <taxon>Arthropoda</taxon>
        <taxon>Hexapoda</taxon>
        <taxon>Insecta</taxon>
        <taxon>Pterygota</taxon>
        <taxon>Neoptera</taxon>
        <taxon>Paraneoptera</taxon>
        <taxon>Hemiptera</taxon>
        <taxon>Sternorrhyncha</taxon>
        <taxon>Aphidomorpha</taxon>
        <taxon>Aphidoidea</taxon>
        <taxon>Aphididae</taxon>
        <taxon>Aphidini</taxon>
        <taxon>Aphis</taxon>
        <taxon>Aphis</taxon>
    </lineage>
</organism>
<evidence type="ECO:0000256" key="3">
    <source>
        <dbReference type="ARBA" id="ARBA00022989"/>
    </source>
</evidence>
<dbReference type="SUPFAM" id="SSF48652">
    <property type="entry name" value="Tetraspanin"/>
    <property type="match status" value="1"/>
</dbReference>
<dbReference type="Pfam" id="PF00335">
    <property type="entry name" value="Tetraspanin"/>
    <property type="match status" value="1"/>
</dbReference>
<dbReference type="InterPro" id="IPR018499">
    <property type="entry name" value="Tetraspanin/Peripherin"/>
</dbReference>
<evidence type="ECO:0000256" key="4">
    <source>
        <dbReference type="ARBA" id="ARBA00023136"/>
    </source>
</evidence>
<dbReference type="AlphaFoldDB" id="A0A6G0YSK3"/>
<feature type="transmembrane region" description="Helical" evidence="6">
    <location>
        <begin position="49"/>
        <end position="68"/>
    </location>
</feature>
<keyword evidence="2 6" id="KW-0812">Transmembrane</keyword>
<feature type="transmembrane region" description="Helical" evidence="6">
    <location>
        <begin position="199"/>
        <end position="220"/>
    </location>
</feature>
<evidence type="ECO:0000256" key="5">
    <source>
        <dbReference type="SAM" id="MobiDB-lite"/>
    </source>
</evidence>
<comment type="caution">
    <text evidence="7">The sequence shown here is derived from an EMBL/GenBank/DDBJ whole genome shotgun (WGS) entry which is preliminary data.</text>
</comment>
<dbReference type="CDD" id="cd03127">
    <property type="entry name" value="tetraspanin_LEL"/>
    <property type="match status" value="1"/>
</dbReference>
<dbReference type="Gene3D" id="1.10.1450.10">
    <property type="entry name" value="Tetraspanin"/>
    <property type="match status" value="1"/>
</dbReference>
<keyword evidence="4 6" id="KW-0472">Membrane</keyword>
<feature type="transmembrane region" description="Helical" evidence="6">
    <location>
        <begin position="124"/>
        <end position="148"/>
    </location>
</feature>
<accession>A0A6G0YSK3</accession>
<proteinExistence type="predicted"/>
<feature type="region of interest" description="Disordered" evidence="5">
    <location>
        <begin position="1"/>
        <end position="42"/>
    </location>
</feature>
<name>A0A6G0YSK3_APHCR</name>
<feature type="transmembrane region" description="Helical" evidence="6">
    <location>
        <begin position="437"/>
        <end position="457"/>
    </location>
</feature>
<evidence type="ECO:0000256" key="6">
    <source>
        <dbReference type="SAM" id="Phobius"/>
    </source>
</evidence>
<evidence type="ECO:0000313" key="8">
    <source>
        <dbReference type="Proteomes" id="UP000478052"/>
    </source>
</evidence>
<reference evidence="7 8" key="1">
    <citation type="submission" date="2019-08" db="EMBL/GenBank/DDBJ databases">
        <title>Whole genome of Aphis craccivora.</title>
        <authorList>
            <person name="Voronova N.V."/>
            <person name="Shulinski R.S."/>
            <person name="Bandarenka Y.V."/>
            <person name="Zhorov D.G."/>
            <person name="Warner D."/>
        </authorList>
    </citation>
    <scope>NUCLEOTIDE SEQUENCE [LARGE SCALE GENOMIC DNA]</scope>
    <source>
        <strain evidence="7">180601</strain>
        <tissue evidence="7">Whole Body</tissue>
    </source>
</reference>
<evidence type="ECO:0000256" key="2">
    <source>
        <dbReference type="ARBA" id="ARBA00022692"/>
    </source>
</evidence>